<reference evidence="2" key="2">
    <citation type="journal article" date="2021" name="Sci. Data">
        <title>Chromosome-scale genome sequencing, assembly and annotation of six genomes from subfamily Leishmaniinae.</title>
        <authorList>
            <person name="Almutairi H."/>
            <person name="Urbaniak M.D."/>
            <person name="Bates M.D."/>
            <person name="Jariyapan N."/>
            <person name="Kwakye-Nuako G."/>
            <person name="Thomaz Soccol V."/>
            <person name="Al-Salem W.S."/>
            <person name="Dillon R.J."/>
            <person name="Bates P.A."/>
            <person name="Gatherer D."/>
        </authorList>
    </citation>
    <scope>NUCLEOTIDE SEQUENCE [LARGE SCALE GENOMIC DNA]</scope>
</reference>
<evidence type="ECO:0000313" key="2">
    <source>
        <dbReference type="Proteomes" id="UP000673552"/>
    </source>
</evidence>
<dbReference type="Proteomes" id="UP000673552">
    <property type="component" value="Unassembled WGS sequence"/>
</dbReference>
<proteinExistence type="predicted"/>
<name>A0A836KYU2_9TRYP</name>
<dbReference type="EMBL" id="JAFEUZ010000002">
    <property type="protein sequence ID" value="KAG5487970.1"/>
    <property type="molecule type" value="Genomic_DNA"/>
</dbReference>
<organism evidence="1 2">
    <name type="scientific">Leishmania martiniquensis</name>
    <dbReference type="NCBI Taxonomy" id="1580590"/>
    <lineage>
        <taxon>Eukaryota</taxon>
        <taxon>Discoba</taxon>
        <taxon>Euglenozoa</taxon>
        <taxon>Kinetoplastea</taxon>
        <taxon>Metakinetoplastina</taxon>
        <taxon>Trypanosomatida</taxon>
        <taxon>Trypanosomatidae</taxon>
        <taxon>Leishmaniinae</taxon>
        <taxon>Leishmania</taxon>
    </lineage>
</organism>
<comment type="caution">
    <text evidence="1">The sequence shown here is derived from an EMBL/GenBank/DDBJ whole genome shotgun (WGS) entry which is preliminary data.</text>
</comment>
<dbReference type="RefSeq" id="XP_067181647.1">
    <property type="nucleotide sequence ID" value="XM_067325620.1"/>
</dbReference>
<gene>
    <name evidence="1" type="ORF">LSCM1_08286</name>
</gene>
<dbReference type="GeneID" id="92518132"/>
<protein>
    <submittedName>
        <fullName evidence="1">Uncharacterized protein</fullName>
    </submittedName>
</protein>
<dbReference type="OrthoDB" id="273844at2759"/>
<reference evidence="2" key="1">
    <citation type="journal article" date="2021" name="Microbiol. Resour. Announc.">
        <title>LGAAP: Leishmaniinae Genome Assembly and Annotation Pipeline.</title>
        <authorList>
            <person name="Almutairi H."/>
            <person name="Urbaniak M.D."/>
            <person name="Bates M.D."/>
            <person name="Jariyapan N."/>
            <person name="Kwakye-Nuako G."/>
            <person name="Thomaz-Soccol V."/>
            <person name="Al-Salem W.S."/>
            <person name="Dillon R.J."/>
            <person name="Bates P.A."/>
            <person name="Gatherer D."/>
        </authorList>
    </citation>
    <scope>NUCLEOTIDE SEQUENCE [LARGE SCALE GENOMIC DNA]</scope>
</reference>
<dbReference type="AlphaFoldDB" id="A0A836KYU2"/>
<dbReference type="KEGG" id="lmat:92518132"/>
<sequence length="151" mass="17388">MRDMKASAAWLSYHARAALSWSQRSLEQLLLQAVALNNALVATRTHLLRQHHHSQEFQARHRDRQEAVMQLQADITYYQGPLQAELARRASLQEELCLRGQERGLLDPDDHNPLKADLALLLAEREWPSQELKRDADTVLDSLRFISMALK</sequence>
<evidence type="ECO:0000313" key="1">
    <source>
        <dbReference type="EMBL" id="KAG5487970.1"/>
    </source>
</evidence>
<keyword evidence="2" id="KW-1185">Reference proteome</keyword>
<accession>A0A836KYU2</accession>